<evidence type="ECO:0000313" key="2">
    <source>
        <dbReference type="EMBL" id="CBX97282.1"/>
    </source>
</evidence>
<dbReference type="EMBL" id="FP929131">
    <property type="protein sequence ID" value="CBX97282.1"/>
    <property type="molecule type" value="Genomic_DNA"/>
</dbReference>
<dbReference type="eggNOG" id="ENOG502RIRI">
    <property type="taxonomic scope" value="Eukaryota"/>
</dbReference>
<keyword evidence="3" id="KW-1185">Reference proteome</keyword>
<dbReference type="OrthoDB" id="3785399at2759"/>
<protein>
    <submittedName>
        <fullName evidence="2">Predicted protein</fullName>
    </submittedName>
</protein>
<evidence type="ECO:0000256" key="1">
    <source>
        <dbReference type="SAM" id="MobiDB-lite"/>
    </source>
</evidence>
<dbReference type="VEuPathDB" id="FungiDB:LEMA_P104130.1"/>
<dbReference type="GeneID" id="13281001"/>
<dbReference type="HOGENOM" id="CLU_1686939_0_0_1"/>
<accession>E5A0Y6</accession>
<name>E5A0Y6_LEPMJ</name>
<dbReference type="AlphaFoldDB" id="E5A0Y6"/>
<feature type="region of interest" description="Disordered" evidence="1">
    <location>
        <begin position="133"/>
        <end position="156"/>
    </location>
</feature>
<dbReference type="InParanoid" id="E5A0Y6"/>
<sequence>MEEQVQQFIKSHTASQYGCGEIIIMKETCTSDRYNAAAAKSAHVAAAQIESELRMRLDGLPTHSLHPVSSRYIPRTYFTPSWPSIPRDSSLQLFKMYHLDGTLSPSEQTPFKDLFKIATSKWTAFKRGETATIEEPLSRPSVSRSSTQLLVPKSKT</sequence>
<organism evidence="3">
    <name type="scientific">Leptosphaeria maculans (strain JN3 / isolate v23.1.3 / race Av1-4-5-6-7-8)</name>
    <name type="common">Blackleg fungus</name>
    <name type="synonym">Phoma lingam</name>
    <dbReference type="NCBI Taxonomy" id="985895"/>
    <lineage>
        <taxon>Eukaryota</taxon>
        <taxon>Fungi</taxon>
        <taxon>Dikarya</taxon>
        <taxon>Ascomycota</taxon>
        <taxon>Pezizomycotina</taxon>
        <taxon>Dothideomycetes</taxon>
        <taxon>Pleosporomycetidae</taxon>
        <taxon>Pleosporales</taxon>
        <taxon>Pleosporineae</taxon>
        <taxon>Leptosphaeriaceae</taxon>
        <taxon>Plenodomus</taxon>
        <taxon>Plenodomus lingam/Leptosphaeria maculans species complex</taxon>
    </lineage>
</organism>
<gene>
    <name evidence="2" type="ORF">LEMA_P104130.1</name>
</gene>
<dbReference type="Proteomes" id="UP000002668">
    <property type="component" value="Genome"/>
</dbReference>
<reference evidence="3" key="1">
    <citation type="journal article" date="2011" name="Nat. Commun.">
        <title>Effector diversification within compartments of the Leptosphaeria maculans genome affected by Repeat-Induced Point mutations.</title>
        <authorList>
            <person name="Rouxel T."/>
            <person name="Grandaubert J."/>
            <person name="Hane J.K."/>
            <person name="Hoede C."/>
            <person name="van de Wouw A.P."/>
            <person name="Couloux A."/>
            <person name="Dominguez V."/>
            <person name="Anthouard V."/>
            <person name="Bally P."/>
            <person name="Bourras S."/>
            <person name="Cozijnsen A.J."/>
            <person name="Ciuffetti L.M."/>
            <person name="Degrave A."/>
            <person name="Dilmaghani A."/>
            <person name="Duret L."/>
            <person name="Fudal I."/>
            <person name="Goodwin S.B."/>
            <person name="Gout L."/>
            <person name="Glaser N."/>
            <person name="Linglin J."/>
            <person name="Kema G.H.J."/>
            <person name="Lapalu N."/>
            <person name="Lawrence C.B."/>
            <person name="May K."/>
            <person name="Meyer M."/>
            <person name="Ollivier B."/>
            <person name="Poulain J."/>
            <person name="Schoch C.L."/>
            <person name="Simon A."/>
            <person name="Spatafora J.W."/>
            <person name="Stachowiak A."/>
            <person name="Turgeon B.G."/>
            <person name="Tyler B.M."/>
            <person name="Vincent D."/>
            <person name="Weissenbach J."/>
            <person name="Amselem J."/>
            <person name="Quesneville H."/>
            <person name="Oliver R.P."/>
            <person name="Wincker P."/>
            <person name="Balesdent M.-H."/>
            <person name="Howlett B.J."/>
        </authorList>
    </citation>
    <scope>NUCLEOTIDE SEQUENCE [LARGE SCALE GENOMIC DNA]</scope>
    <source>
        <strain evidence="3">JN3 / isolate v23.1.3 / race Av1-4-5-6-7-8</strain>
    </source>
</reference>
<evidence type="ECO:0000313" key="3">
    <source>
        <dbReference type="Proteomes" id="UP000002668"/>
    </source>
</evidence>
<proteinExistence type="predicted"/>
<feature type="compositionally biased region" description="Polar residues" evidence="1">
    <location>
        <begin position="140"/>
        <end position="149"/>
    </location>
</feature>